<organism evidence="4 5">
    <name type="scientific">Geodia barretti</name>
    <name type="common">Barrett's horny sponge</name>
    <dbReference type="NCBI Taxonomy" id="519541"/>
    <lineage>
        <taxon>Eukaryota</taxon>
        <taxon>Metazoa</taxon>
        <taxon>Porifera</taxon>
        <taxon>Demospongiae</taxon>
        <taxon>Heteroscleromorpha</taxon>
        <taxon>Tetractinellida</taxon>
        <taxon>Astrophorina</taxon>
        <taxon>Geodiidae</taxon>
        <taxon>Geodia</taxon>
    </lineage>
</organism>
<feature type="compositionally biased region" description="Acidic residues" evidence="3">
    <location>
        <begin position="1080"/>
        <end position="1091"/>
    </location>
</feature>
<feature type="region of interest" description="Disordered" evidence="3">
    <location>
        <begin position="50"/>
        <end position="94"/>
    </location>
</feature>
<feature type="repeat" description="RCC1" evidence="2">
    <location>
        <begin position="750"/>
        <end position="801"/>
    </location>
</feature>
<reference evidence="4" key="1">
    <citation type="submission" date="2023-03" db="EMBL/GenBank/DDBJ databases">
        <authorList>
            <person name="Steffen K."/>
            <person name="Cardenas P."/>
        </authorList>
    </citation>
    <scope>NUCLEOTIDE SEQUENCE</scope>
</reference>
<dbReference type="InterPro" id="IPR000408">
    <property type="entry name" value="Reg_chr_condens"/>
</dbReference>
<evidence type="ECO:0000256" key="2">
    <source>
        <dbReference type="PROSITE-ProRule" id="PRU00235"/>
    </source>
</evidence>
<feature type="compositionally biased region" description="Basic residues" evidence="3">
    <location>
        <begin position="1159"/>
        <end position="1170"/>
    </location>
</feature>
<feature type="region of interest" description="Disordered" evidence="3">
    <location>
        <begin position="1077"/>
        <end position="1103"/>
    </location>
</feature>
<feature type="repeat" description="RCC1" evidence="2">
    <location>
        <begin position="646"/>
        <end position="699"/>
    </location>
</feature>
<keyword evidence="5" id="KW-1185">Reference proteome</keyword>
<comment type="caution">
    <text evidence="4">The sequence shown here is derived from an EMBL/GenBank/DDBJ whole genome shotgun (WGS) entry which is preliminary data.</text>
</comment>
<feature type="region of interest" description="Disordered" evidence="3">
    <location>
        <begin position="1131"/>
        <end position="1176"/>
    </location>
</feature>
<dbReference type="PANTHER" id="PTHR22870:SF466">
    <property type="entry name" value="ANKYRIN REPEAT-CONTAINING PROTEIN"/>
    <property type="match status" value="1"/>
</dbReference>
<dbReference type="PROSITE" id="PS50012">
    <property type="entry name" value="RCC1_3"/>
    <property type="match status" value="5"/>
</dbReference>
<feature type="repeat" description="RCC1" evidence="2">
    <location>
        <begin position="802"/>
        <end position="852"/>
    </location>
</feature>
<feature type="compositionally biased region" description="Gly residues" evidence="3">
    <location>
        <begin position="80"/>
        <end position="89"/>
    </location>
</feature>
<accession>A0AA35WMK6</accession>
<dbReference type="InterPro" id="IPR051210">
    <property type="entry name" value="Ub_ligase/GEF_domain"/>
</dbReference>
<dbReference type="EMBL" id="CASHTH010002191">
    <property type="protein sequence ID" value="CAI8025914.1"/>
    <property type="molecule type" value="Genomic_DNA"/>
</dbReference>
<evidence type="ECO:0000256" key="1">
    <source>
        <dbReference type="ARBA" id="ARBA00022737"/>
    </source>
</evidence>
<name>A0AA35WMK6_GEOBA</name>
<dbReference type="PANTHER" id="PTHR22870">
    <property type="entry name" value="REGULATOR OF CHROMOSOME CONDENSATION"/>
    <property type="match status" value="1"/>
</dbReference>
<feature type="repeat" description="RCC1" evidence="2">
    <location>
        <begin position="594"/>
        <end position="645"/>
    </location>
</feature>
<dbReference type="Proteomes" id="UP001174909">
    <property type="component" value="Unassembled WGS sequence"/>
</dbReference>
<feature type="region of interest" description="Disordered" evidence="3">
    <location>
        <begin position="171"/>
        <end position="239"/>
    </location>
</feature>
<gene>
    <name evidence="4" type="ORF">GBAR_LOCUS14938</name>
</gene>
<protein>
    <submittedName>
        <fullName evidence="4">E3 ubiquitin-protein ligase HERC2</fullName>
    </submittedName>
</protein>
<dbReference type="PRINTS" id="PR00633">
    <property type="entry name" value="RCCNDNSATION"/>
</dbReference>
<feature type="compositionally biased region" description="Basic and acidic residues" evidence="3">
    <location>
        <begin position="171"/>
        <end position="213"/>
    </location>
</feature>
<sequence length="1263" mass="135892">MALQTSHNFDEKWKRADPKRLFSDEGLTEMWAELKNDRELQTVGKSVSVATTPASGVPQPTADAATEGVGEGARDANTRAGGGGGGGGGEEGKDVDEIVGRQKRSPFFNILAEWTWGQEPSLEHLREAVRTLATEQQELSLRAACSTSSLSRLNKRLVLFERVLIALSRREQEEKEGEREGGKGEREGGAGEEGEGREKMDRERERETEDEQRQPAQQEVVVPKAAAPPPPSLSTDVALAPVPAPLPPTLVSDGFARIGARTALSFAFAFLRQAWRTEDDSGLCEQVFHEAREILQELPVGLIFDSRHVSDVWIEVVDRTMTFLTRICQGPKGEVEVPQSSRHAALSLLLELSLHRAKLHKLLGIVFLLLQLATGGMGEEEVVEVWEGVKREPGEEVKKRRVEERTESGGAEFPLVPFLRRLNQIPTLPGPHSTLLKPEPSETSDPIRSFLEYFTLPNDESTSLNPGLVATVTLSHLDRLASPYYSLQMTNDQSTGEDDQHVSQVYHWGGDWGSATSLSNPHPLPLVVELRAKTIAASDKELFVLSVDGTVYKLTLSGKEKYTPTPVVFPAGVKMEQLSLHPNGRHCLALSRGGEVFSWGAGDNGRLGLGDTRSKEGPLMVDGLRGKNVVFVVAGGEHSAAITEDGALYTWGKGSYGRLGHGNMEDRSLPTLVKALSGHKIVAVGCGSGDAHTIALEEDGSVWSWGDGDCGKLGRGGSEVTKVPKLIPGLTGVKSVVCGSQFTLALTKDGKVFSWGSGENHQLGHGKTDPVRKPCQIDGLSGQHVVGVAAGSHHCLALTEGGEVFGWGASIGREQGRGEGCIPVPTVLSEVSKSGVVYLSCGSHESFVCCQPKAVSVGAQLPFCVDVCRTTFEQLDRLLHQVCEGLSDQRGALSQPHHERECMAVAALNLLRLQFYVSISEHVPPATLGLQPGSPLLSSIKQCVVELARSSSVIDSIQSAAQAALRTGWSLLLPTVSERASTLSQLLPARDVSLEGEVGLPAGQQFMINLLVDSLMADRGLEDALTAAIAAEVRDGRSVTLSEVSGGPESAAVPLLHLVRQLLGNATGRQLSALKKLSEMEEEKEEEAEEREEVKAGNEAPTSEYSSSLELLTLFQRLLLCIIYSHIPSTPGDTGMEPEREHDAHVQGSTPRTQQVHHNASRTRGPHYAHGRSTWPRFPPSTTTAVGAVLLRGPMGVVLPEISLGLVVLQLRMPLLLQDGRCVIDGRRLGEAAGRAQPAATFLIGGGRGGDGLAWSQETVYGR</sequence>
<dbReference type="Gene3D" id="2.130.10.30">
    <property type="entry name" value="Regulator of chromosome condensation 1/beta-lactamase-inhibitor protein II"/>
    <property type="match status" value="1"/>
</dbReference>
<dbReference type="Pfam" id="PF00415">
    <property type="entry name" value="RCC1"/>
    <property type="match status" value="4"/>
</dbReference>
<proteinExistence type="predicted"/>
<dbReference type="AlphaFoldDB" id="A0AA35WMK6"/>
<evidence type="ECO:0000256" key="3">
    <source>
        <dbReference type="SAM" id="MobiDB-lite"/>
    </source>
</evidence>
<feature type="compositionally biased region" description="Polar residues" evidence="3">
    <location>
        <begin position="1147"/>
        <end position="1158"/>
    </location>
</feature>
<dbReference type="InterPro" id="IPR009091">
    <property type="entry name" value="RCC1/BLIP-II"/>
</dbReference>
<dbReference type="SUPFAM" id="SSF50985">
    <property type="entry name" value="RCC1/BLIP-II"/>
    <property type="match status" value="1"/>
</dbReference>
<feature type="compositionally biased region" description="Low complexity" evidence="3">
    <location>
        <begin position="214"/>
        <end position="225"/>
    </location>
</feature>
<evidence type="ECO:0000313" key="5">
    <source>
        <dbReference type="Proteomes" id="UP001174909"/>
    </source>
</evidence>
<evidence type="ECO:0000313" key="4">
    <source>
        <dbReference type="EMBL" id="CAI8025914.1"/>
    </source>
</evidence>
<keyword evidence="1" id="KW-0677">Repeat</keyword>
<feature type="repeat" description="RCC1" evidence="2">
    <location>
        <begin position="700"/>
        <end position="749"/>
    </location>
</feature>